<evidence type="ECO:0000256" key="3">
    <source>
        <dbReference type="RuleBase" id="RU361235"/>
    </source>
</evidence>
<dbReference type="PANTHER" id="PTHR11559">
    <property type="entry name" value="CARBOXYLESTERASE"/>
    <property type="match status" value="1"/>
</dbReference>
<accession>A0A1H0W5C2</accession>
<evidence type="ECO:0000313" key="5">
    <source>
        <dbReference type="EMBL" id="SDP85920.1"/>
    </source>
</evidence>
<dbReference type="PROSITE" id="PS00122">
    <property type="entry name" value="CARBOXYLESTERASE_B_1"/>
    <property type="match status" value="1"/>
</dbReference>
<keyword evidence="2 3" id="KW-0378">Hydrolase</keyword>
<dbReference type="RefSeq" id="WP_090856719.1">
    <property type="nucleotide sequence ID" value="NZ_FNJU01000009.1"/>
</dbReference>
<dbReference type="STRING" id="930152.SAMN05216565_10985"/>
<protein>
    <recommendedName>
        <fullName evidence="3">Carboxylic ester hydrolase</fullName>
        <ecNumber evidence="3">3.1.1.-</ecNumber>
    </recommendedName>
</protein>
<evidence type="ECO:0000256" key="2">
    <source>
        <dbReference type="ARBA" id="ARBA00022801"/>
    </source>
</evidence>
<dbReference type="InterPro" id="IPR019826">
    <property type="entry name" value="Carboxylesterase_B_AS"/>
</dbReference>
<dbReference type="AlphaFoldDB" id="A0A1H0W5C2"/>
<dbReference type="InterPro" id="IPR050309">
    <property type="entry name" value="Type-B_Carboxylest/Lipase"/>
</dbReference>
<evidence type="ECO:0000313" key="6">
    <source>
        <dbReference type="Proteomes" id="UP000199159"/>
    </source>
</evidence>
<keyword evidence="6" id="KW-1185">Reference proteome</keyword>
<reference evidence="6" key="1">
    <citation type="submission" date="2016-10" db="EMBL/GenBank/DDBJ databases">
        <authorList>
            <person name="Varghese N."/>
            <person name="Submissions S."/>
        </authorList>
    </citation>
    <scope>NUCLEOTIDE SEQUENCE [LARGE SCALE GENOMIC DNA]</scope>
    <source>
        <strain evidence="6">IBRC-M10078</strain>
    </source>
</reference>
<dbReference type="GO" id="GO:0016787">
    <property type="term" value="F:hydrolase activity"/>
    <property type="evidence" value="ECO:0007669"/>
    <property type="project" value="UniProtKB-KW"/>
</dbReference>
<name>A0A1H0W5C2_9BACI</name>
<dbReference type="SUPFAM" id="SSF53474">
    <property type="entry name" value="alpha/beta-Hydrolases"/>
    <property type="match status" value="1"/>
</dbReference>
<proteinExistence type="inferred from homology"/>
<dbReference type="Gene3D" id="3.40.50.1820">
    <property type="entry name" value="alpha/beta hydrolase"/>
    <property type="match status" value="1"/>
</dbReference>
<dbReference type="EC" id="3.1.1.-" evidence="3"/>
<organism evidence="5 6">
    <name type="scientific">Litchfieldia salsa</name>
    <dbReference type="NCBI Taxonomy" id="930152"/>
    <lineage>
        <taxon>Bacteria</taxon>
        <taxon>Bacillati</taxon>
        <taxon>Bacillota</taxon>
        <taxon>Bacilli</taxon>
        <taxon>Bacillales</taxon>
        <taxon>Bacillaceae</taxon>
        <taxon>Litchfieldia</taxon>
    </lineage>
</organism>
<evidence type="ECO:0000259" key="4">
    <source>
        <dbReference type="Pfam" id="PF00135"/>
    </source>
</evidence>
<dbReference type="InterPro" id="IPR029058">
    <property type="entry name" value="AB_hydrolase_fold"/>
</dbReference>
<feature type="domain" description="Carboxylesterase type B" evidence="4">
    <location>
        <begin position="47"/>
        <end position="517"/>
    </location>
</feature>
<dbReference type="OrthoDB" id="9775851at2"/>
<dbReference type="Pfam" id="PF00135">
    <property type="entry name" value="COesterase"/>
    <property type="match status" value="1"/>
</dbReference>
<gene>
    <name evidence="5" type="ORF">SAMN05216565_10985</name>
</gene>
<evidence type="ECO:0000256" key="1">
    <source>
        <dbReference type="ARBA" id="ARBA00005964"/>
    </source>
</evidence>
<dbReference type="Proteomes" id="UP000199159">
    <property type="component" value="Unassembled WGS sequence"/>
</dbReference>
<dbReference type="EMBL" id="FNJU01000009">
    <property type="protein sequence ID" value="SDP85920.1"/>
    <property type="molecule type" value="Genomic_DNA"/>
</dbReference>
<dbReference type="InterPro" id="IPR002018">
    <property type="entry name" value="CarbesteraseB"/>
</dbReference>
<comment type="similarity">
    <text evidence="1 3">Belongs to the type-B carboxylesterase/lipase family.</text>
</comment>
<sequence>MSKLLKYLLALLLVVGFVGSDVVAAKSYNAKEQVSNSDNYKKGIIQETKYGPVKGYENVEENTLVWKGIPYAKPPVDELRWKAPEEPAPFDGIFDATEFGHIAIQNSASGIIGEEDSLNLDIYRPNTNKKHLPVFFFIHGGNNQSGKSGEITGDAFVNDVEAIFVSINYRLGPLGFNPLPALNTGDRLEDSGNYALLDIAQSLDWVKENIESFGGDPNNITISGFSAGGRDVMAALASPIFEGKFQKAIAFSGGMTIADEDDSIKVFAKAIAPLVVEDQVKSTEEEAYQWLQQEDEAVREYLYSLSADRLSGLMGNAAIRMSVFPHLYNDGYVLPKEKFETSDYNSVPLMMLTGTSEFSFFAFGDPYFARSLQDGSLFTDETKRAEFEFAKKYGSDLYTLFNTQESAETMYDNYKEPIYTIQIPFGEDMKTTTDMDLFGSFHGIFVPLLDSNNQTYLPLMRQSFELEGAKELSSQFKNYVANFLHKGNPNNGPKLTKWDNWTKENPATLVLTANDTDAYAHMSEVTMTKNDVIKEIEQDTTISAEAKKKIVSEVLNGRWFSAELDAYYQNEDLWIK</sequence>